<accession>A0A8S2T4T0</accession>
<sequence>MERLLGSRYVSTLSGAEVLFNTANDLYHRLYGDIENQDYFANQREEVQVGLVFLLTKRVERGGLSLGINFLLRVMLLLIRLLIQSSVELSSIIRDCLVGVCITNDVQFSADLGTQLINEIVKIDDDRYLKNEEYIQLIKCLYQSLKSSVEDNRGFKKLVTLFEALEKKLEQYILRFQLSVTVSFTSCTFVHELL</sequence>
<protein>
    <submittedName>
        <fullName evidence="2">Uncharacterized protein</fullName>
    </submittedName>
</protein>
<comment type="caution">
    <text evidence="2">The sequence shown here is derived from an EMBL/GenBank/DDBJ whole genome shotgun (WGS) entry which is preliminary data.</text>
</comment>
<gene>
    <name evidence="1" type="ORF">OVA965_LOCUS34587</name>
    <name evidence="2" type="ORF">TMI583_LOCUS35516</name>
</gene>
<dbReference type="Proteomes" id="UP000677228">
    <property type="component" value="Unassembled WGS sequence"/>
</dbReference>
<reference evidence="2" key="1">
    <citation type="submission" date="2021-02" db="EMBL/GenBank/DDBJ databases">
        <authorList>
            <person name="Nowell W R."/>
        </authorList>
    </citation>
    <scope>NUCLEOTIDE SEQUENCE</scope>
</reference>
<dbReference type="EMBL" id="CAJNOK010029205">
    <property type="protein sequence ID" value="CAF1444970.1"/>
    <property type="molecule type" value="Genomic_DNA"/>
</dbReference>
<evidence type="ECO:0000313" key="1">
    <source>
        <dbReference type="EMBL" id="CAF1444970.1"/>
    </source>
</evidence>
<proteinExistence type="predicted"/>
<dbReference type="Proteomes" id="UP000682733">
    <property type="component" value="Unassembled WGS sequence"/>
</dbReference>
<evidence type="ECO:0000313" key="2">
    <source>
        <dbReference type="EMBL" id="CAF4240533.1"/>
    </source>
</evidence>
<dbReference type="AlphaFoldDB" id="A0A8S2T4T0"/>
<dbReference type="EMBL" id="CAJOBA010051025">
    <property type="protein sequence ID" value="CAF4240533.1"/>
    <property type="molecule type" value="Genomic_DNA"/>
</dbReference>
<evidence type="ECO:0000313" key="3">
    <source>
        <dbReference type="Proteomes" id="UP000682733"/>
    </source>
</evidence>
<organism evidence="2 3">
    <name type="scientific">Didymodactylos carnosus</name>
    <dbReference type="NCBI Taxonomy" id="1234261"/>
    <lineage>
        <taxon>Eukaryota</taxon>
        <taxon>Metazoa</taxon>
        <taxon>Spiralia</taxon>
        <taxon>Gnathifera</taxon>
        <taxon>Rotifera</taxon>
        <taxon>Eurotatoria</taxon>
        <taxon>Bdelloidea</taxon>
        <taxon>Philodinida</taxon>
        <taxon>Philodinidae</taxon>
        <taxon>Didymodactylos</taxon>
    </lineage>
</organism>
<name>A0A8S2T4T0_9BILA</name>